<accession>A0A0H3K3R9</accession>
<sequence>MARRFWKRSLQLTAVGLLAGCVWFGLQPLPLRKVNNGDRLPTASSQPLLGLTGLQRPFSLLILGVDQVPDPEASPEAMFRGRSDTMLFVYLDPQRGRSLVVSLPRDTRTELPGYGIDKTNAANVYGGPVLAAETIQSLLGKVTIDRYIRVEQRAIARFIDGIGGLTVTVPERMQYRDVTQNLTIDLKPGQQHLWGDRAVQFLRFRQDGLGDVGRIKRQQALMKALQQQILNPLGILRVPLGVALSQPYIDSNLSGAEVLAITAFLASGKPVEVSTLPGQPSGSSYAISYWLPDYNAIDAWVAQEVTPPTVSSNGWDWLRNEVGRFLPVSAPAGAEAN</sequence>
<dbReference type="KEGG" id="syc:syc0581_c"/>
<organism evidence="3 4">
    <name type="scientific">Synechococcus sp. (strain ATCC 27144 / PCC 6301 / SAUG 1402/1)</name>
    <name type="common">Anacystis nidulans</name>
    <dbReference type="NCBI Taxonomy" id="269084"/>
    <lineage>
        <taxon>Bacteria</taxon>
        <taxon>Bacillati</taxon>
        <taxon>Cyanobacteriota</taxon>
        <taxon>Cyanophyceae</taxon>
        <taxon>Synechococcales</taxon>
        <taxon>Synechococcaceae</taxon>
        <taxon>Synechococcus</taxon>
    </lineage>
</organism>
<dbReference type="Gene3D" id="3.40.630.190">
    <property type="entry name" value="LCP protein"/>
    <property type="match status" value="1"/>
</dbReference>
<protein>
    <submittedName>
        <fullName evidence="3">Cell envelope-related transcriptional attenuator</fullName>
    </submittedName>
</protein>
<dbReference type="AlphaFoldDB" id="A0A0H3K3R9"/>
<name>A0A0H3K3R9_SYNP6</name>
<feature type="domain" description="Cell envelope-related transcriptional attenuator" evidence="2">
    <location>
        <begin position="82"/>
        <end position="230"/>
    </location>
</feature>
<dbReference type="PANTHER" id="PTHR33392:SF6">
    <property type="entry name" value="POLYISOPRENYL-TEICHOIC ACID--PEPTIDOGLYCAN TEICHOIC ACID TRANSFERASE TAGU"/>
    <property type="match status" value="1"/>
</dbReference>
<dbReference type="eggNOG" id="COG1316">
    <property type="taxonomic scope" value="Bacteria"/>
</dbReference>
<dbReference type="Pfam" id="PF03816">
    <property type="entry name" value="LytR_cpsA_psr"/>
    <property type="match status" value="1"/>
</dbReference>
<dbReference type="Proteomes" id="UP000001175">
    <property type="component" value="Chromosome"/>
</dbReference>
<dbReference type="RefSeq" id="WP_011242893.1">
    <property type="nucleotide sequence ID" value="NC_006576.1"/>
</dbReference>
<reference evidence="3 4" key="1">
    <citation type="journal article" date="2007" name="Photosyn. Res.">
        <title>Complete nucleotide sequence of the freshwater unicellular cyanobacterium Synechococcus elongatus PCC 6301 chromosome: gene content and organization.</title>
        <authorList>
            <person name="Sugita C."/>
            <person name="Ogata K."/>
            <person name="Shikata M."/>
            <person name="Jikuya H."/>
            <person name="Takano J."/>
            <person name="Furumichi M."/>
            <person name="Kanehisa M."/>
            <person name="Omata T."/>
            <person name="Sugiura M."/>
            <person name="Sugita M."/>
        </authorList>
    </citation>
    <scope>NUCLEOTIDE SEQUENCE [LARGE SCALE GENOMIC DNA]</scope>
    <source>
        <strain evidence="4">ATCC 27144 / PCC 6301 / SAUG 1402/1</strain>
    </source>
</reference>
<dbReference type="EMBL" id="AP008231">
    <property type="protein sequence ID" value="BAD78771.1"/>
    <property type="molecule type" value="Genomic_DNA"/>
</dbReference>
<comment type="similarity">
    <text evidence="1">Belongs to the LytR/CpsA/Psr (LCP) family.</text>
</comment>
<proteinExistence type="inferred from homology"/>
<dbReference type="NCBIfam" id="TIGR00350">
    <property type="entry name" value="lytR_cpsA_psr"/>
    <property type="match status" value="1"/>
</dbReference>
<evidence type="ECO:0000256" key="1">
    <source>
        <dbReference type="ARBA" id="ARBA00006068"/>
    </source>
</evidence>
<dbReference type="InterPro" id="IPR004474">
    <property type="entry name" value="LytR_CpsA_psr"/>
</dbReference>
<evidence type="ECO:0000313" key="3">
    <source>
        <dbReference type="EMBL" id="BAD78771.1"/>
    </source>
</evidence>
<gene>
    <name evidence="3" type="ordered locus">syc0581_c</name>
</gene>
<dbReference type="PROSITE" id="PS51257">
    <property type="entry name" value="PROKAR_LIPOPROTEIN"/>
    <property type="match status" value="1"/>
</dbReference>
<evidence type="ECO:0000313" key="4">
    <source>
        <dbReference type="Proteomes" id="UP000001175"/>
    </source>
</evidence>
<dbReference type="PANTHER" id="PTHR33392">
    <property type="entry name" value="POLYISOPRENYL-TEICHOIC ACID--PEPTIDOGLYCAN TEICHOIC ACID TRANSFERASE TAGU"/>
    <property type="match status" value="1"/>
</dbReference>
<dbReference type="InterPro" id="IPR050922">
    <property type="entry name" value="LytR/CpsA/Psr_CW_biosynth"/>
</dbReference>
<evidence type="ECO:0000259" key="2">
    <source>
        <dbReference type="Pfam" id="PF03816"/>
    </source>
</evidence>